<organism evidence="2 3">
    <name type="scientific">Sphingomonas guangdongensis</name>
    <dbReference type="NCBI Taxonomy" id="1141890"/>
    <lineage>
        <taxon>Bacteria</taxon>
        <taxon>Pseudomonadati</taxon>
        <taxon>Pseudomonadota</taxon>
        <taxon>Alphaproteobacteria</taxon>
        <taxon>Sphingomonadales</taxon>
        <taxon>Sphingomonadaceae</taxon>
        <taxon>Sphingomonas</taxon>
    </lineage>
</organism>
<dbReference type="Proteomes" id="UP000219494">
    <property type="component" value="Unassembled WGS sequence"/>
</dbReference>
<dbReference type="EMBL" id="OBMI01000001">
    <property type="protein sequence ID" value="SOB80849.1"/>
    <property type="molecule type" value="Genomic_DNA"/>
</dbReference>
<dbReference type="OrthoDB" id="7403919at2"/>
<keyword evidence="3" id="KW-1185">Reference proteome</keyword>
<reference evidence="2 3" key="1">
    <citation type="submission" date="2017-07" db="EMBL/GenBank/DDBJ databases">
        <authorList>
            <person name="Sun Z.S."/>
            <person name="Albrecht U."/>
            <person name="Echele G."/>
            <person name="Lee C.C."/>
        </authorList>
    </citation>
    <scope>NUCLEOTIDE SEQUENCE [LARGE SCALE GENOMIC DNA]</scope>
    <source>
        <strain evidence="2 3">CGMCC 1.12672</strain>
    </source>
</reference>
<feature type="region of interest" description="Disordered" evidence="1">
    <location>
        <begin position="88"/>
        <end position="111"/>
    </location>
</feature>
<dbReference type="RefSeq" id="WP_097063064.1">
    <property type="nucleotide sequence ID" value="NZ_OBMI01000001.1"/>
</dbReference>
<evidence type="ECO:0000313" key="3">
    <source>
        <dbReference type="Proteomes" id="UP000219494"/>
    </source>
</evidence>
<accession>A0A285QHE1</accession>
<proteinExistence type="predicted"/>
<evidence type="ECO:0000313" key="2">
    <source>
        <dbReference type="EMBL" id="SOB80849.1"/>
    </source>
</evidence>
<dbReference type="AlphaFoldDB" id="A0A285QHE1"/>
<sequence length="322" mass="33934">MAEWWVEHGIGETRAALIEGDRILEARVLPDGDLRAGTLIDARLVVRWPDRNQGIVAWDGGEAIVAPLPAGVTQGALTRVEIVRPAIGETGKPKRARARPPRGEASPDPAVPADARVLRHTDTDVLEAAGWSELLEQAATGHVDFTGGSLDVALTSAMTLIDVDGTLAPAALALAGARAGAEAIRRLDLAGSIGMDLPDAGDKATRLAVAAVVDAAMPLPFERTAVNGFGFLQIVRPRRRRSLPELYAMERPLAEARALLRQAERATGAGERTLVAAPAVIAALEERPAWLQTLAARIGAPVALRADPARAISAGHVQARYP</sequence>
<name>A0A285QHE1_9SPHN</name>
<gene>
    <name evidence="2" type="ORF">SAMN06297144_1268</name>
</gene>
<evidence type="ECO:0000256" key="1">
    <source>
        <dbReference type="SAM" id="MobiDB-lite"/>
    </source>
</evidence>
<protein>
    <submittedName>
        <fullName evidence="2">Uncharacterized protein</fullName>
    </submittedName>
</protein>